<gene>
    <name evidence="6" type="ORF">EG850_09395</name>
</gene>
<keyword evidence="1" id="KW-0805">Transcription regulation</keyword>
<keyword evidence="3" id="KW-0804">Transcription</keyword>
<dbReference type="GO" id="GO:0003700">
    <property type="term" value="F:DNA-binding transcription factor activity"/>
    <property type="evidence" value="ECO:0007669"/>
    <property type="project" value="TreeGrafter"/>
</dbReference>
<dbReference type="RefSeq" id="WP_124972829.1">
    <property type="nucleotide sequence ID" value="NZ_RQVS01000010.1"/>
</dbReference>
<dbReference type="PANTHER" id="PTHR30055:SF234">
    <property type="entry name" value="HTH-TYPE TRANSCRIPTIONAL REGULATOR BETI"/>
    <property type="match status" value="1"/>
</dbReference>
<dbReference type="InterPro" id="IPR041490">
    <property type="entry name" value="KstR2_TetR_C"/>
</dbReference>
<feature type="domain" description="HTH tetR-type" evidence="5">
    <location>
        <begin position="15"/>
        <end position="75"/>
    </location>
</feature>
<dbReference type="PROSITE" id="PS50977">
    <property type="entry name" value="HTH_TETR_2"/>
    <property type="match status" value="1"/>
</dbReference>
<dbReference type="InterPro" id="IPR050109">
    <property type="entry name" value="HTH-type_TetR-like_transc_reg"/>
</dbReference>
<dbReference type="Proteomes" id="UP000274391">
    <property type="component" value="Unassembled WGS sequence"/>
</dbReference>
<evidence type="ECO:0000256" key="2">
    <source>
        <dbReference type="ARBA" id="ARBA00023125"/>
    </source>
</evidence>
<organism evidence="6 7">
    <name type="scientific">Gulosibacter macacae</name>
    <dbReference type="NCBI Taxonomy" id="2488791"/>
    <lineage>
        <taxon>Bacteria</taxon>
        <taxon>Bacillati</taxon>
        <taxon>Actinomycetota</taxon>
        <taxon>Actinomycetes</taxon>
        <taxon>Micrococcales</taxon>
        <taxon>Microbacteriaceae</taxon>
        <taxon>Gulosibacter</taxon>
    </lineage>
</organism>
<dbReference type="InterPro" id="IPR036271">
    <property type="entry name" value="Tet_transcr_reg_TetR-rel_C_sf"/>
</dbReference>
<evidence type="ECO:0000313" key="7">
    <source>
        <dbReference type="Proteomes" id="UP000274391"/>
    </source>
</evidence>
<dbReference type="InterPro" id="IPR009057">
    <property type="entry name" value="Homeodomain-like_sf"/>
</dbReference>
<comment type="caution">
    <text evidence="6">The sequence shown here is derived from an EMBL/GenBank/DDBJ whole genome shotgun (WGS) entry which is preliminary data.</text>
</comment>
<evidence type="ECO:0000259" key="5">
    <source>
        <dbReference type="PROSITE" id="PS50977"/>
    </source>
</evidence>
<evidence type="ECO:0000256" key="1">
    <source>
        <dbReference type="ARBA" id="ARBA00023015"/>
    </source>
</evidence>
<evidence type="ECO:0000256" key="3">
    <source>
        <dbReference type="ARBA" id="ARBA00023163"/>
    </source>
</evidence>
<dbReference type="Gene3D" id="1.10.357.10">
    <property type="entry name" value="Tetracycline Repressor, domain 2"/>
    <property type="match status" value="1"/>
</dbReference>
<dbReference type="Gene3D" id="1.10.10.60">
    <property type="entry name" value="Homeodomain-like"/>
    <property type="match status" value="1"/>
</dbReference>
<dbReference type="GO" id="GO:0000976">
    <property type="term" value="F:transcription cis-regulatory region binding"/>
    <property type="evidence" value="ECO:0007669"/>
    <property type="project" value="TreeGrafter"/>
</dbReference>
<reference evidence="6 7" key="1">
    <citation type="submission" date="2018-11" db="EMBL/GenBank/DDBJ databases">
        <title>YIM 102482-1 draft genome.</title>
        <authorList>
            <person name="Li G."/>
            <person name="Jiang Y."/>
        </authorList>
    </citation>
    <scope>NUCLEOTIDE SEQUENCE [LARGE SCALE GENOMIC DNA]</scope>
    <source>
        <strain evidence="6 7">YIM 102482-1</strain>
    </source>
</reference>
<evidence type="ECO:0000256" key="4">
    <source>
        <dbReference type="PROSITE-ProRule" id="PRU00335"/>
    </source>
</evidence>
<dbReference type="PANTHER" id="PTHR30055">
    <property type="entry name" value="HTH-TYPE TRANSCRIPTIONAL REGULATOR RUTR"/>
    <property type="match status" value="1"/>
</dbReference>
<proteinExistence type="predicted"/>
<feature type="DNA-binding region" description="H-T-H motif" evidence="4">
    <location>
        <begin position="38"/>
        <end position="57"/>
    </location>
</feature>
<protein>
    <submittedName>
        <fullName evidence="6">TetR/AcrR family transcriptional regulator</fullName>
    </submittedName>
</protein>
<dbReference type="OrthoDB" id="3190535at2"/>
<dbReference type="SUPFAM" id="SSF48498">
    <property type="entry name" value="Tetracyclin repressor-like, C-terminal domain"/>
    <property type="match status" value="1"/>
</dbReference>
<dbReference type="InterPro" id="IPR001647">
    <property type="entry name" value="HTH_TetR"/>
</dbReference>
<name>A0A3P3VU11_9MICO</name>
<dbReference type="SUPFAM" id="SSF46689">
    <property type="entry name" value="Homeodomain-like"/>
    <property type="match status" value="1"/>
</dbReference>
<evidence type="ECO:0000313" key="6">
    <source>
        <dbReference type="EMBL" id="RRJ86301.1"/>
    </source>
</evidence>
<dbReference type="Pfam" id="PF17932">
    <property type="entry name" value="TetR_C_24"/>
    <property type="match status" value="1"/>
</dbReference>
<keyword evidence="2 4" id="KW-0238">DNA-binding</keyword>
<dbReference type="AlphaFoldDB" id="A0A3P3VU11"/>
<keyword evidence="7" id="KW-1185">Reference proteome</keyword>
<dbReference type="EMBL" id="RQVS01000010">
    <property type="protein sequence ID" value="RRJ86301.1"/>
    <property type="molecule type" value="Genomic_DNA"/>
</dbReference>
<accession>A0A3P3VU11</accession>
<sequence length="205" mass="22333">MNTNANSPARRGRPGNDRRDVILVAVSLFNQHGYEATSVGMIADRLGVSKSAIYHHVSSKEELLSAALDRALSALEATLDTIDHSAERDHVANLERIIRATVDVLVEEIEPVTLLLRLRGNTELERAALGRRREFDRAVAGLVRDADDAGALRADLEPRAATRLIFGMINSITEWYHPNGPLNADSLGDLVVGLVFGGLLPRAVK</sequence>
<dbReference type="Pfam" id="PF00440">
    <property type="entry name" value="TetR_N"/>
    <property type="match status" value="1"/>
</dbReference>
<dbReference type="PRINTS" id="PR00455">
    <property type="entry name" value="HTHTETR"/>
</dbReference>